<feature type="domain" description="Cyclophilin-like" evidence="2">
    <location>
        <begin position="41"/>
        <end position="149"/>
    </location>
</feature>
<gene>
    <name evidence="3" type="ORF">GU926_00105</name>
</gene>
<organism evidence="3 4">
    <name type="scientific">Nibribacter ruber</name>
    <dbReference type="NCBI Taxonomy" id="2698458"/>
    <lineage>
        <taxon>Bacteria</taxon>
        <taxon>Pseudomonadati</taxon>
        <taxon>Bacteroidota</taxon>
        <taxon>Cytophagia</taxon>
        <taxon>Cytophagales</taxon>
        <taxon>Hymenobacteraceae</taxon>
        <taxon>Nibribacter</taxon>
    </lineage>
</organism>
<evidence type="ECO:0000256" key="1">
    <source>
        <dbReference type="SAM" id="SignalP"/>
    </source>
</evidence>
<dbReference type="Gene3D" id="2.40.100.20">
    <property type="match status" value="1"/>
</dbReference>
<feature type="signal peptide" evidence="1">
    <location>
        <begin position="1"/>
        <end position="18"/>
    </location>
</feature>
<dbReference type="InterPro" id="IPR029000">
    <property type="entry name" value="Cyclophilin-like_dom_sf"/>
</dbReference>
<dbReference type="Pfam" id="PF18050">
    <property type="entry name" value="Cyclophil_like2"/>
    <property type="match status" value="1"/>
</dbReference>
<dbReference type="KEGG" id="nib:GU926_00105"/>
<feature type="chain" id="PRO_5027057284" description="Cyclophilin-like domain-containing protein" evidence="1">
    <location>
        <begin position="19"/>
        <end position="152"/>
    </location>
</feature>
<dbReference type="EMBL" id="CP047897">
    <property type="protein sequence ID" value="QHL85928.1"/>
    <property type="molecule type" value="Genomic_DNA"/>
</dbReference>
<proteinExistence type="predicted"/>
<reference evidence="3 4" key="1">
    <citation type="submission" date="2020-01" db="EMBL/GenBank/DDBJ databases">
        <authorList>
            <person name="Kim M."/>
        </authorList>
    </citation>
    <scope>NUCLEOTIDE SEQUENCE [LARGE SCALE GENOMIC DNA]</scope>
    <source>
        <strain evidence="3 4">BT10</strain>
    </source>
</reference>
<protein>
    <recommendedName>
        <fullName evidence="2">Cyclophilin-like domain-containing protein</fullName>
    </recommendedName>
</protein>
<evidence type="ECO:0000313" key="4">
    <source>
        <dbReference type="Proteomes" id="UP000464214"/>
    </source>
</evidence>
<accession>A0A6P1NVC7</accession>
<keyword evidence="4" id="KW-1185">Reference proteome</keyword>
<dbReference type="SUPFAM" id="SSF50891">
    <property type="entry name" value="Cyclophilin-like"/>
    <property type="match status" value="1"/>
</dbReference>
<dbReference type="AlphaFoldDB" id="A0A6P1NVC7"/>
<dbReference type="InterPro" id="IPR041183">
    <property type="entry name" value="Cyclophilin-like"/>
</dbReference>
<sequence>MRTGTILFLMLFSLQLLACTVNKKKNIEPDTPNSTSMKLRITVGQKKFVATLYDNATATAFKAQLPMTLNMTELNENEKYFDLPSSLPTNASSPGTIQPGDLMLFGANTLVLFYKELTTPYQYTRLGRIDDPTGLSTALGSGNVTVAFELDK</sequence>
<keyword evidence="1" id="KW-0732">Signal</keyword>
<dbReference type="Proteomes" id="UP000464214">
    <property type="component" value="Chromosome"/>
</dbReference>
<evidence type="ECO:0000313" key="3">
    <source>
        <dbReference type="EMBL" id="QHL85928.1"/>
    </source>
</evidence>
<name>A0A6P1NVC7_9BACT</name>
<evidence type="ECO:0000259" key="2">
    <source>
        <dbReference type="Pfam" id="PF18050"/>
    </source>
</evidence>